<feature type="signal peptide" evidence="1">
    <location>
        <begin position="1"/>
        <end position="19"/>
    </location>
</feature>
<organism evidence="2 3">
    <name type="scientific">Ohtaekwangia koreensis</name>
    <dbReference type="NCBI Taxonomy" id="688867"/>
    <lineage>
        <taxon>Bacteria</taxon>
        <taxon>Pseudomonadati</taxon>
        <taxon>Bacteroidota</taxon>
        <taxon>Cytophagia</taxon>
        <taxon>Cytophagales</taxon>
        <taxon>Fulvivirgaceae</taxon>
        <taxon>Ohtaekwangia</taxon>
    </lineage>
</organism>
<accession>A0A1T5MP06</accession>
<evidence type="ECO:0000313" key="3">
    <source>
        <dbReference type="Proteomes" id="UP000190961"/>
    </source>
</evidence>
<sequence>MKIYSLKNLSILILLVAFMSCDDNEIVPDYEMKGTSTSTVASITVSNTKPVVSETITTTVSFVNPSDDPVKSVVLKAKVGSEAYIDVQSFDESSAAKEKKITHEVQYSVSAAAGTAIVFDMVITSQKEYPQVIRTTVTVK</sequence>
<reference evidence="2 3" key="1">
    <citation type="submission" date="2017-02" db="EMBL/GenBank/DDBJ databases">
        <authorList>
            <person name="Peterson S.W."/>
        </authorList>
    </citation>
    <scope>NUCLEOTIDE SEQUENCE [LARGE SCALE GENOMIC DNA]</scope>
    <source>
        <strain evidence="2 3">DSM 25262</strain>
    </source>
</reference>
<name>A0A1T5MP06_9BACT</name>
<evidence type="ECO:0000313" key="2">
    <source>
        <dbReference type="EMBL" id="SKC89638.1"/>
    </source>
</evidence>
<keyword evidence="3" id="KW-1185">Reference proteome</keyword>
<dbReference type="EMBL" id="FUZU01000005">
    <property type="protein sequence ID" value="SKC89638.1"/>
    <property type="molecule type" value="Genomic_DNA"/>
</dbReference>
<protein>
    <recommendedName>
        <fullName evidence="4">DUF4625 domain-containing protein</fullName>
    </recommendedName>
</protein>
<dbReference type="AlphaFoldDB" id="A0A1T5MP06"/>
<gene>
    <name evidence="2" type="ORF">SAMN05660236_5904</name>
</gene>
<feature type="chain" id="PRO_5012843643" description="DUF4625 domain-containing protein" evidence="1">
    <location>
        <begin position="20"/>
        <end position="140"/>
    </location>
</feature>
<dbReference type="RefSeq" id="WP_079690388.1">
    <property type="nucleotide sequence ID" value="NZ_FUZU01000005.1"/>
</dbReference>
<keyword evidence="1" id="KW-0732">Signal</keyword>
<dbReference type="PROSITE" id="PS51257">
    <property type="entry name" value="PROKAR_LIPOPROTEIN"/>
    <property type="match status" value="1"/>
</dbReference>
<evidence type="ECO:0000256" key="1">
    <source>
        <dbReference type="SAM" id="SignalP"/>
    </source>
</evidence>
<dbReference type="Proteomes" id="UP000190961">
    <property type="component" value="Unassembled WGS sequence"/>
</dbReference>
<proteinExistence type="predicted"/>
<evidence type="ECO:0008006" key="4">
    <source>
        <dbReference type="Google" id="ProtNLM"/>
    </source>
</evidence>
<dbReference type="STRING" id="688867.SAMN05660236_5904"/>